<feature type="transmembrane region" description="Helical" evidence="1">
    <location>
        <begin position="104"/>
        <end position="126"/>
    </location>
</feature>
<keyword evidence="1" id="KW-1133">Transmembrane helix</keyword>
<dbReference type="PANTHER" id="PTHR37305:SF1">
    <property type="entry name" value="MEMBRANE PROTEIN"/>
    <property type="match status" value="1"/>
</dbReference>
<protein>
    <recommendedName>
        <fullName evidence="4">ABC-2 family transporter protein</fullName>
    </recommendedName>
</protein>
<dbReference type="STRING" id="1121325.SAMN04515677_101473"/>
<evidence type="ECO:0000313" key="3">
    <source>
        <dbReference type="Proteomes" id="UP000199068"/>
    </source>
</evidence>
<reference evidence="2 3" key="1">
    <citation type="submission" date="2016-10" db="EMBL/GenBank/DDBJ databases">
        <authorList>
            <person name="de Groot N.N."/>
        </authorList>
    </citation>
    <scope>NUCLEOTIDE SEQUENCE [LARGE SCALE GENOMIC DNA]</scope>
    <source>
        <strain evidence="2 3">DSM 797</strain>
    </source>
</reference>
<dbReference type="EMBL" id="FNGW01000001">
    <property type="protein sequence ID" value="SDL31441.1"/>
    <property type="molecule type" value="Genomic_DNA"/>
</dbReference>
<feature type="transmembrane region" description="Helical" evidence="1">
    <location>
        <begin position="20"/>
        <end position="39"/>
    </location>
</feature>
<proteinExistence type="predicted"/>
<dbReference type="PANTHER" id="PTHR37305">
    <property type="entry name" value="INTEGRAL MEMBRANE PROTEIN-RELATED"/>
    <property type="match status" value="1"/>
</dbReference>
<organism evidence="2 3">
    <name type="scientific">Romboutsia lituseburensis DSM 797</name>
    <dbReference type="NCBI Taxonomy" id="1121325"/>
    <lineage>
        <taxon>Bacteria</taxon>
        <taxon>Bacillati</taxon>
        <taxon>Bacillota</taxon>
        <taxon>Clostridia</taxon>
        <taxon>Peptostreptococcales</taxon>
        <taxon>Peptostreptococcaceae</taxon>
        <taxon>Romboutsia</taxon>
    </lineage>
</organism>
<keyword evidence="3" id="KW-1185">Reference proteome</keyword>
<evidence type="ECO:0008006" key="4">
    <source>
        <dbReference type="Google" id="ProtNLM"/>
    </source>
</evidence>
<evidence type="ECO:0000313" key="2">
    <source>
        <dbReference type="EMBL" id="SDL31441.1"/>
    </source>
</evidence>
<sequence length="255" mass="29567">MKNIILCELDRMYKSKKNRWLFIVSTVVFILFAFFIRTFDLGFYDPNTTVYLDSLNTAPFIMREFHLYLVFVFCPMIFIESFNHEFTVGAYRMILGRGYSKKEYIIAKLVSYALITGLFMLIMYIIGNSFGFVFMNRVESTHYFNIDRNFGILGAMIYNLKYYALEYLIMVAIMAISSIVGIISKNSIVAYILSLGLCIGAMYINDLFVFFFLSSQTIFDVLSNMNNNFMIICTIIILLSSGASVFVFDKKDYLD</sequence>
<feature type="transmembrane region" description="Helical" evidence="1">
    <location>
        <begin position="162"/>
        <end position="183"/>
    </location>
</feature>
<feature type="transmembrane region" description="Helical" evidence="1">
    <location>
        <begin position="65"/>
        <end position="83"/>
    </location>
</feature>
<keyword evidence="1" id="KW-0472">Membrane</keyword>
<dbReference type="AlphaFoldDB" id="A0A1G9J296"/>
<name>A0A1G9J296_9FIRM</name>
<dbReference type="RefSeq" id="WP_092722467.1">
    <property type="nucleotide sequence ID" value="NZ_FNGW01000001.1"/>
</dbReference>
<feature type="transmembrane region" description="Helical" evidence="1">
    <location>
        <begin position="229"/>
        <end position="248"/>
    </location>
</feature>
<dbReference type="Proteomes" id="UP000199068">
    <property type="component" value="Unassembled WGS sequence"/>
</dbReference>
<gene>
    <name evidence="2" type="ORF">SAMN04515677_101473</name>
</gene>
<evidence type="ECO:0000256" key="1">
    <source>
        <dbReference type="SAM" id="Phobius"/>
    </source>
</evidence>
<feature type="transmembrane region" description="Helical" evidence="1">
    <location>
        <begin position="190"/>
        <end position="213"/>
    </location>
</feature>
<keyword evidence="1" id="KW-0812">Transmembrane</keyword>
<accession>A0A1G9J296</accession>